<comment type="caution">
    <text evidence="2">The sequence shown here is derived from an EMBL/GenBank/DDBJ whole genome shotgun (WGS) entry which is preliminary data.</text>
</comment>
<dbReference type="InterPro" id="IPR036388">
    <property type="entry name" value="WH-like_DNA-bd_sf"/>
</dbReference>
<dbReference type="Pfam" id="PF12802">
    <property type="entry name" value="MarR_2"/>
    <property type="match status" value="1"/>
</dbReference>
<evidence type="ECO:0000313" key="3">
    <source>
        <dbReference type="Proteomes" id="UP001138997"/>
    </source>
</evidence>
<dbReference type="InterPro" id="IPR000835">
    <property type="entry name" value="HTH_MarR-typ"/>
</dbReference>
<dbReference type="PANTHER" id="PTHR33164:SF57">
    <property type="entry name" value="MARR-FAMILY TRANSCRIPTIONAL REGULATOR"/>
    <property type="match status" value="1"/>
</dbReference>
<protein>
    <submittedName>
        <fullName evidence="2">MarR family transcriptional regulator</fullName>
    </submittedName>
</protein>
<dbReference type="Proteomes" id="UP001138997">
    <property type="component" value="Unassembled WGS sequence"/>
</dbReference>
<accession>A0A9X1NAY9</accession>
<dbReference type="PANTHER" id="PTHR33164">
    <property type="entry name" value="TRANSCRIPTIONAL REGULATOR, MARR FAMILY"/>
    <property type="match status" value="1"/>
</dbReference>
<dbReference type="GO" id="GO:0006950">
    <property type="term" value="P:response to stress"/>
    <property type="evidence" value="ECO:0007669"/>
    <property type="project" value="TreeGrafter"/>
</dbReference>
<proteinExistence type="predicted"/>
<evidence type="ECO:0000313" key="2">
    <source>
        <dbReference type="EMBL" id="MCD5311867.1"/>
    </source>
</evidence>
<keyword evidence="3" id="KW-1185">Reference proteome</keyword>
<organism evidence="2 3">
    <name type="scientific">Kineosporia babensis</name>
    <dbReference type="NCBI Taxonomy" id="499548"/>
    <lineage>
        <taxon>Bacteria</taxon>
        <taxon>Bacillati</taxon>
        <taxon>Actinomycetota</taxon>
        <taxon>Actinomycetes</taxon>
        <taxon>Kineosporiales</taxon>
        <taxon>Kineosporiaceae</taxon>
        <taxon>Kineosporia</taxon>
    </lineage>
</organism>
<dbReference type="GO" id="GO:0003700">
    <property type="term" value="F:DNA-binding transcription factor activity"/>
    <property type="evidence" value="ECO:0007669"/>
    <property type="project" value="InterPro"/>
</dbReference>
<reference evidence="2" key="1">
    <citation type="submission" date="2021-11" db="EMBL/GenBank/DDBJ databases">
        <title>Streptomyces corallinus and Kineosporia corallina sp. nov., two new coral-derived marine actinobacteria.</title>
        <authorList>
            <person name="Buangrab K."/>
            <person name="Sutthacheep M."/>
            <person name="Yeemin T."/>
            <person name="Harunari E."/>
            <person name="Igarashi Y."/>
            <person name="Sripreechasak P."/>
            <person name="Kanchanasin P."/>
            <person name="Tanasupawat S."/>
            <person name="Phongsopitanun W."/>
        </authorList>
    </citation>
    <scope>NUCLEOTIDE SEQUENCE</scope>
    <source>
        <strain evidence="2">JCM 31032</strain>
    </source>
</reference>
<feature type="domain" description="HTH marR-type" evidence="1">
    <location>
        <begin position="5"/>
        <end position="142"/>
    </location>
</feature>
<gene>
    <name evidence="2" type="ORF">LR394_13235</name>
</gene>
<sequence>MEAERAELVQILGDLVETMQTSRLPGAVRDLLASDLTFQQLKVLTVLVTLPDGVTVRGLAETFGVSMASMSNMLDRLVAQDTARRDVDATDSRVRRIHATPQGREVVRKLVGARPEFSEDILANLSLEDLRALTQGLRAVEAVFSHRIDGGPAALVANASAETRELS</sequence>
<dbReference type="EMBL" id="JAJOMB010000006">
    <property type="protein sequence ID" value="MCD5311867.1"/>
    <property type="molecule type" value="Genomic_DNA"/>
</dbReference>
<dbReference type="AlphaFoldDB" id="A0A9X1NAY9"/>
<dbReference type="InterPro" id="IPR036390">
    <property type="entry name" value="WH_DNA-bd_sf"/>
</dbReference>
<evidence type="ECO:0000259" key="1">
    <source>
        <dbReference type="PROSITE" id="PS50995"/>
    </source>
</evidence>
<dbReference type="SMART" id="SM00347">
    <property type="entry name" value="HTH_MARR"/>
    <property type="match status" value="1"/>
</dbReference>
<name>A0A9X1NAY9_9ACTN</name>
<dbReference type="InterPro" id="IPR039422">
    <property type="entry name" value="MarR/SlyA-like"/>
</dbReference>
<dbReference type="SUPFAM" id="SSF46785">
    <property type="entry name" value="Winged helix' DNA-binding domain"/>
    <property type="match status" value="1"/>
</dbReference>
<dbReference type="PROSITE" id="PS50995">
    <property type="entry name" value="HTH_MARR_2"/>
    <property type="match status" value="1"/>
</dbReference>
<dbReference type="Gene3D" id="1.10.10.10">
    <property type="entry name" value="Winged helix-like DNA-binding domain superfamily/Winged helix DNA-binding domain"/>
    <property type="match status" value="1"/>
</dbReference>
<dbReference type="RefSeq" id="WP_231441508.1">
    <property type="nucleotide sequence ID" value="NZ_JAJOMB010000006.1"/>
</dbReference>